<dbReference type="PANTHER" id="PTHR12526">
    <property type="entry name" value="GLYCOSYLTRANSFERASE"/>
    <property type="match status" value="1"/>
</dbReference>
<dbReference type="Pfam" id="PF13692">
    <property type="entry name" value="Glyco_trans_1_4"/>
    <property type="match status" value="1"/>
</dbReference>
<dbReference type="Gene3D" id="3.40.50.2000">
    <property type="entry name" value="Glycogen Phosphorylase B"/>
    <property type="match status" value="1"/>
</dbReference>
<reference evidence="1" key="1">
    <citation type="submission" date="2020-05" db="EMBL/GenBank/DDBJ databases">
        <authorList>
            <person name="Chiriac C."/>
            <person name="Salcher M."/>
            <person name="Ghai R."/>
            <person name="Kavagutti S V."/>
        </authorList>
    </citation>
    <scope>NUCLEOTIDE SEQUENCE</scope>
</reference>
<gene>
    <name evidence="1" type="ORF">UFOPK3317_00651</name>
</gene>
<organism evidence="1">
    <name type="scientific">freshwater metagenome</name>
    <dbReference type="NCBI Taxonomy" id="449393"/>
    <lineage>
        <taxon>unclassified sequences</taxon>
        <taxon>metagenomes</taxon>
        <taxon>ecological metagenomes</taxon>
    </lineage>
</organism>
<accession>A0A6J7DAC2</accession>
<name>A0A6J7DAC2_9ZZZZ</name>
<dbReference type="PANTHER" id="PTHR12526:SF635">
    <property type="entry name" value="GLYCOSYL TRANSFERASE GROUP 1"/>
    <property type="match status" value="1"/>
</dbReference>
<proteinExistence type="predicted"/>
<protein>
    <submittedName>
        <fullName evidence="1">Unannotated protein</fullName>
    </submittedName>
</protein>
<dbReference type="AlphaFoldDB" id="A0A6J7DAC2"/>
<dbReference type="EMBL" id="CAFBLK010000092">
    <property type="protein sequence ID" value="CAB4865904.1"/>
    <property type="molecule type" value="Genomic_DNA"/>
</dbReference>
<evidence type="ECO:0000313" key="1">
    <source>
        <dbReference type="EMBL" id="CAB4865904.1"/>
    </source>
</evidence>
<dbReference type="GO" id="GO:0016757">
    <property type="term" value="F:glycosyltransferase activity"/>
    <property type="evidence" value="ECO:0007669"/>
    <property type="project" value="TreeGrafter"/>
</dbReference>
<dbReference type="SUPFAM" id="SSF53756">
    <property type="entry name" value="UDP-Glycosyltransferase/glycogen phosphorylase"/>
    <property type="match status" value="1"/>
</dbReference>
<sequence length="456" mass="48479">MKDGVMKDGVTRIAVLTGEVIGERLAGPAIRAIAIARALANDPGFQHEVILLASSVDDGVAEQVSNGAFRVDVLSDETAKAASQCEIIIVQGDLLDRYPVLAASDACVIADLYDPYHLEVLEQSASLAPQRRRATIAASVSAIGSLLARGDLFLDVGGRQRDLWTGALASAGRVNEYTYADSPDLSRLMLTAPFGLNAEAPEPSTSEVLRGVNEGIGNKGISSADIILWWGGGIYPWFDPQTVIRATAALAAEGHPVHLVFAGSRHPNPDVGETPAARAARDFVNENALNEIVTFLDWVPFADLGGYLLEADVMVSAHRDHVETRYSYRTRLLDGLWAGRPTVATGGDDLMSSIAAAGAGIAIAPGDVDGFANALRVLLDESTRERFSSCALAQAKGHTWEVALAPLVEWCRTPRRAPDLVSGVMLAPKNPSALRRSIGSVARRMGLRNKGNSATR</sequence>